<feature type="transmembrane region" description="Helical" evidence="11">
    <location>
        <begin position="242"/>
        <end position="262"/>
    </location>
</feature>
<dbReference type="Gene3D" id="3.40.50.12190">
    <property type="match status" value="1"/>
</dbReference>
<dbReference type="InterPro" id="IPR038599">
    <property type="entry name" value="LAP1C-like_C_sf"/>
</dbReference>
<dbReference type="GO" id="GO:0007029">
    <property type="term" value="P:endoplasmic reticulum organization"/>
    <property type="evidence" value="ECO:0007669"/>
    <property type="project" value="Ensembl"/>
</dbReference>
<sequence>MEENTDQDPHGECGTEDPGKEEKTSASALESKALDSNKIKLSSTESTDAMKETPLESLKETKRKDDSGEGYPAQEQVTTEMETTSQGQNHLVYLETSPGQVMLDPPDSKNICGSPLKRTEEDSSEGKPLSSDGTVLMEDASLFEAPTNITGQPLRKEENIGLALEGKSLDPITQETQDIEGSKSGLRKRHSNEDYTAVKSDAGGQQQDTVNPTVESISKQIVPEALLKKEKSYSCSGFDSHALLLGVILLVFFCIFSSGYYTSQPSHMQENMVLKAFSSALDQLKLSFPGQNPALWLRGRKFLQRHINSSHHTEPAILIFTAAREGEQTLECLSNQIADAYSNSLGASTIHIYGASKSRLDSDKAKLQVDNELSSGFREGGKAAVVHRFESLPAGSTLIFYKYCDHESAAFKDVALLLTVLLEEEKLEVNINPRKTEEKVRDFLWAKFTNTNTPSSYNHMDTDKLSGLWSRISHLVLPIHPVKVIEDNGCSSLAKP</sequence>
<reference evidence="13" key="1">
    <citation type="submission" date="2025-05" db="UniProtKB">
        <authorList>
            <consortium name="Ensembl"/>
        </authorList>
    </citation>
    <scope>IDENTIFICATION</scope>
</reference>
<keyword evidence="4 11" id="KW-0812">Transmembrane</keyword>
<dbReference type="Ensembl" id="ENSCPRT00005010517.1">
    <property type="protein sequence ID" value="ENSCPRP00005008935.1"/>
    <property type="gene ID" value="ENSCPRG00005006376.1"/>
</dbReference>
<dbReference type="GO" id="GO:0090435">
    <property type="term" value="P:protein localization to nuclear envelope"/>
    <property type="evidence" value="ECO:0007669"/>
    <property type="project" value="Ensembl"/>
</dbReference>
<feature type="compositionally biased region" description="Polar residues" evidence="10">
    <location>
        <begin position="75"/>
        <end position="89"/>
    </location>
</feature>
<evidence type="ECO:0000256" key="3">
    <source>
        <dbReference type="ARBA" id="ARBA00022553"/>
    </source>
</evidence>
<evidence type="ECO:0000256" key="4">
    <source>
        <dbReference type="ARBA" id="ARBA00022692"/>
    </source>
</evidence>
<name>A0A7M4EH55_CROPO</name>
<evidence type="ECO:0000313" key="13">
    <source>
        <dbReference type="Ensembl" id="ENSCPRP00005008935.1"/>
    </source>
</evidence>
<evidence type="ECO:0000256" key="8">
    <source>
        <dbReference type="ARBA" id="ARBA00023242"/>
    </source>
</evidence>
<dbReference type="GeneTree" id="ENSGT00390000012166"/>
<keyword evidence="5 11" id="KW-1133">Transmembrane helix</keyword>
<keyword evidence="7" id="KW-0325">Glycoprotein</keyword>
<feature type="region of interest" description="Disordered" evidence="10">
    <location>
        <begin position="165"/>
        <end position="191"/>
    </location>
</feature>
<feature type="compositionally biased region" description="Basic and acidic residues" evidence="10">
    <location>
        <begin position="48"/>
        <end position="67"/>
    </location>
</feature>
<dbReference type="GO" id="GO:0016020">
    <property type="term" value="C:membrane"/>
    <property type="evidence" value="ECO:0007669"/>
    <property type="project" value="TreeGrafter"/>
</dbReference>
<evidence type="ECO:0000256" key="1">
    <source>
        <dbReference type="ARBA" id="ARBA00004259"/>
    </source>
</evidence>
<evidence type="ECO:0000256" key="9">
    <source>
        <dbReference type="ARBA" id="ARBA00037847"/>
    </source>
</evidence>
<dbReference type="GO" id="GO:0001671">
    <property type="term" value="F:ATPase activator activity"/>
    <property type="evidence" value="ECO:0007669"/>
    <property type="project" value="Ensembl"/>
</dbReference>
<accession>A0A7M4EH55</accession>
<dbReference type="GO" id="GO:0061024">
    <property type="term" value="P:membrane organization"/>
    <property type="evidence" value="ECO:0007669"/>
    <property type="project" value="TreeGrafter"/>
</dbReference>
<keyword evidence="6 11" id="KW-0472">Membrane</keyword>
<gene>
    <name evidence="13" type="primary">TOR1AIP2</name>
</gene>
<proteinExistence type="inferred from homology"/>
<feature type="domain" description="Torsin-1A-interacting protein 1/2 AAA+ activator" evidence="12">
    <location>
        <begin position="261"/>
        <end position="490"/>
    </location>
</feature>
<dbReference type="Pfam" id="PF05609">
    <property type="entry name" value="LAP1_C"/>
    <property type="match status" value="1"/>
</dbReference>
<dbReference type="PANTHER" id="PTHR18843">
    <property type="entry name" value="TORSIN-1A-INTERACTING PROTEIN"/>
    <property type="match status" value="1"/>
</dbReference>
<dbReference type="AlphaFoldDB" id="A0A7M4EH55"/>
<dbReference type="GO" id="GO:0005783">
    <property type="term" value="C:endoplasmic reticulum"/>
    <property type="evidence" value="ECO:0007669"/>
    <property type="project" value="Ensembl"/>
</dbReference>
<protein>
    <submittedName>
        <fullName evidence="13">Torsin 1A interacting protein 2</fullName>
    </submittedName>
</protein>
<dbReference type="Proteomes" id="UP000594220">
    <property type="component" value="Unplaced"/>
</dbReference>
<evidence type="ECO:0000256" key="2">
    <source>
        <dbReference type="ARBA" id="ARBA00007860"/>
    </source>
</evidence>
<feature type="region of interest" description="Disordered" evidence="10">
    <location>
        <begin position="1"/>
        <end position="134"/>
    </location>
</feature>
<evidence type="ECO:0000256" key="6">
    <source>
        <dbReference type="ARBA" id="ARBA00023136"/>
    </source>
</evidence>
<evidence type="ECO:0000256" key="5">
    <source>
        <dbReference type="ARBA" id="ARBA00022989"/>
    </source>
</evidence>
<evidence type="ECO:0000313" key="14">
    <source>
        <dbReference type="Proteomes" id="UP000594220"/>
    </source>
</evidence>
<dbReference type="InterPro" id="IPR008662">
    <property type="entry name" value="TOIP1/2"/>
</dbReference>
<keyword evidence="14" id="KW-1185">Reference proteome</keyword>
<evidence type="ECO:0000259" key="12">
    <source>
        <dbReference type="Pfam" id="PF05609"/>
    </source>
</evidence>
<dbReference type="GO" id="GO:0005635">
    <property type="term" value="C:nuclear envelope"/>
    <property type="evidence" value="ECO:0007669"/>
    <property type="project" value="UniProtKB-SubCell"/>
</dbReference>
<feature type="compositionally biased region" description="Basic and acidic residues" evidence="10">
    <location>
        <begin position="7"/>
        <end position="24"/>
    </location>
</feature>
<keyword evidence="3" id="KW-0597">Phosphoprotein</keyword>
<keyword evidence="8" id="KW-0539">Nucleus</keyword>
<comment type="subcellular location">
    <subcellularLocation>
        <location evidence="9">Endomembrane system</location>
        <topology evidence="9">Single-pass membrane protein</topology>
    </subcellularLocation>
    <subcellularLocation>
        <location evidence="1">Nucleus envelope</location>
    </subcellularLocation>
</comment>
<evidence type="ECO:0000256" key="7">
    <source>
        <dbReference type="ARBA" id="ARBA00023180"/>
    </source>
</evidence>
<dbReference type="Ensembl" id="ENSCPRT00005010516.1">
    <property type="protein sequence ID" value="ENSCPRP00005008934.1"/>
    <property type="gene ID" value="ENSCPRG00005006376.1"/>
</dbReference>
<evidence type="ECO:0000256" key="10">
    <source>
        <dbReference type="SAM" id="MobiDB-lite"/>
    </source>
</evidence>
<organism evidence="13 14">
    <name type="scientific">Crocodylus porosus</name>
    <name type="common">Saltwater crocodile</name>
    <name type="synonym">Estuarine crocodile</name>
    <dbReference type="NCBI Taxonomy" id="8502"/>
    <lineage>
        <taxon>Eukaryota</taxon>
        <taxon>Metazoa</taxon>
        <taxon>Chordata</taxon>
        <taxon>Craniata</taxon>
        <taxon>Vertebrata</taxon>
        <taxon>Euteleostomi</taxon>
        <taxon>Archelosauria</taxon>
        <taxon>Archosauria</taxon>
        <taxon>Crocodylia</taxon>
        <taxon>Longirostres</taxon>
        <taxon>Crocodylidae</taxon>
        <taxon>Crocodylus</taxon>
    </lineage>
</organism>
<evidence type="ECO:0000256" key="11">
    <source>
        <dbReference type="SAM" id="Phobius"/>
    </source>
</evidence>
<dbReference type="PANTHER" id="PTHR18843:SF2">
    <property type="entry name" value="TORSIN-1A-INTERACTING PROTEIN 2"/>
    <property type="match status" value="1"/>
</dbReference>
<dbReference type="InterPro" id="IPR046753">
    <property type="entry name" value="TOIP1/2_C"/>
</dbReference>
<dbReference type="GO" id="GO:0051117">
    <property type="term" value="F:ATPase binding"/>
    <property type="evidence" value="ECO:0007669"/>
    <property type="project" value="Ensembl"/>
</dbReference>
<comment type="similarity">
    <text evidence="2">Belongs to the TOR1AIP family.</text>
</comment>